<comment type="caution">
    <text evidence="3">The sequence shown here is derived from an EMBL/GenBank/DDBJ whole genome shotgun (WGS) entry which is preliminary data.</text>
</comment>
<dbReference type="PRINTS" id="PR00081">
    <property type="entry name" value="GDHRDH"/>
</dbReference>
<name>A0A328C5E1_9DELT</name>
<accession>A0A328C5E1</accession>
<dbReference type="InterPro" id="IPR002347">
    <property type="entry name" value="SDR_fam"/>
</dbReference>
<dbReference type="SUPFAM" id="SSF51735">
    <property type="entry name" value="NAD(P)-binding Rossmann-fold domains"/>
    <property type="match status" value="1"/>
</dbReference>
<dbReference type="Proteomes" id="UP000249169">
    <property type="component" value="Unassembled WGS sequence"/>
</dbReference>
<reference evidence="3 4" key="1">
    <citation type="submission" date="2018-05" db="EMBL/GenBank/DDBJ databases">
        <title>Lujinxingia marina gen. nov. sp. nov., a new facultative anaerobic member of the class Deltaproteobacteria, and proposal of Lujinxingaceae fam. nov.</title>
        <authorList>
            <person name="Li C.-M."/>
        </authorList>
    </citation>
    <scope>NUCLEOTIDE SEQUENCE [LARGE SCALE GENOMIC DNA]</scope>
    <source>
        <strain evidence="3 4">B210</strain>
    </source>
</reference>
<evidence type="ECO:0000256" key="1">
    <source>
        <dbReference type="ARBA" id="ARBA00006484"/>
    </source>
</evidence>
<dbReference type="PANTHER" id="PTHR43639:SF1">
    <property type="entry name" value="SHORT-CHAIN DEHYDROGENASE_REDUCTASE FAMILY PROTEIN"/>
    <property type="match status" value="1"/>
</dbReference>
<comment type="similarity">
    <text evidence="1">Belongs to the short-chain dehydrogenases/reductases (SDR) family.</text>
</comment>
<evidence type="ECO:0000313" key="4">
    <source>
        <dbReference type="Proteomes" id="UP000249169"/>
    </source>
</evidence>
<dbReference type="InterPro" id="IPR036291">
    <property type="entry name" value="NAD(P)-bd_dom_sf"/>
</dbReference>
<dbReference type="AlphaFoldDB" id="A0A328C5E1"/>
<dbReference type="EMBL" id="QHKO01000004">
    <property type="protein sequence ID" value="RAL22449.1"/>
    <property type="molecule type" value="Genomic_DNA"/>
</dbReference>
<evidence type="ECO:0000256" key="2">
    <source>
        <dbReference type="ARBA" id="ARBA00023002"/>
    </source>
</evidence>
<dbReference type="Pfam" id="PF13561">
    <property type="entry name" value="adh_short_C2"/>
    <property type="match status" value="1"/>
</dbReference>
<evidence type="ECO:0008006" key="5">
    <source>
        <dbReference type="Google" id="ProtNLM"/>
    </source>
</evidence>
<proteinExistence type="inferred from homology"/>
<sequence>MVVISIDLSGKVALITGGTKGIGLGSALKLGEAGARCVLTYRWGSADEAELFERFEAVGAPRPLLVGADVANDEDIEALMDAIGESHEGVDFFVSNVAFAARTPTLASYKKRSLFKSLEYSTWPLVSHVEAIHKRFGRYPAYVLGISSDGADRSYPGYDFVAASKSVLEVFARYMGSHLREEGTRVNVLRFGMVATESFEAMFGEEFWTFLEGEGIKRSDLLSPEECGEAVLAMCSGLFDAMQSQVITLDRAMAFEDNMMRRFERWKVAKTSA</sequence>
<dbReference type="GO" id="GO:0016491">
    <property type="term" value="F:oxidoreductase activity"/>
    <property type="evidence" value="ECO:0007669"/>
    <property type="project" value="UniProtKB-KW"/>
</dbReference>
<gene>
    <name evidence="3" type="ORF">DL240_11425</name>
</gene>
<evidence type="ECO:0000313" key="3">
    <source>
        <dbReference type="EMBL" id="RAL22449.1"/>
    </source>
</evidence>
<dbReference type="CDD" id="cd05233">
    <property type="entry name" value="SDR_c"/>
    <property type="match status" value="1"/>
</dbReference>
<dbReference type="PANTHER" id="PTHR43639">
    <property type="entry name" value="OXIDOREDUCTASE, SHORT-CHAIN DEHYDROGENASE/REDUCTASE FAMILY (AFU_ORTHOLOGUE AFUA_5G02870)"/>
    <property type="match status" value="1"/>
</dbReference>
<dbReference type="Gene3D" id="3.40.50.720">
    <property type="entry name" value="NAD(P)-binding Rossmann-like Domain"/>
    <property type="match status" value="1"/>
</dbReference>
<organism evidence="3 4">
    <name type="scientific">Lujinxingia litoralis</name>
    <dbReference type="NCBI Taxonomy" id="2211119"/>
    <lineage>
        <taxon>Bacteria</taxon>
        <taxon>Deltaproteobacteria</taxon>
        <taxon>Bradymonadales</taxon>
        <taxon>Lujinxingiaceae</taxon>
        <taxon>Lujinxingia</taxon>
    </lineage>
</organism>
<protein>
    <recommendedName>
        <fullName evidence="5">Short-chain dehydrogenase</fullName>
    </recommendedName>
</protein>
<keyword evidence="4" id="KW-1185">Reference proteome</keyword>
<keyword evidence="2" id="KW-0560">Oxidoreductase</keyword>